<dbReference type="AlphaFoldDB" id="A0A812JGU9"/>
<dbReference type="EMBL" id="CAJNDS010000463">
    <property type="protein sequence ID" value="CAE7208738.1"/>
    <property type="molecule type" value="Genomic_DNA"/>
</dbReference>
<dbReference type="OrthoDB" id="409543at2759"/>
<dbReference type="InterPro" id="IPR051981">
    <property type="entry name" value="Glycosyltransf_32"/>
</dbReference>
<evidence type="ECO:0008006" key="3">
    <source>
        <dbReference type="Google" id="ProtNLM"/>
    </source>
</evidence>
<organism evidence="1 2">
    <name type="scientific">Symbiodinium natans</name>
    <dbReference type="NCBI Taxonomy" id="878477"/>
    <lineage>
        <taxon>Eukaryota</taxon>
        <taxon>Sar</taxon>
        <taxon>Alveolata</taxon>
        <taxon>Dinophyceae</taxon>
        <taxon>Suessiales</taxon>
        <taxon>Symbiodiniaceae</taxon>
        <taxon>Symbiodinium</taxon>
    </lineage>
</organism>
<dbReference type="PANTHER" id="PTHR12042:SF21">
    <property type="entry name" value="ALPHA1,4-GALACTOSYLTRANSFERASE 1-RELATED"/>
    <property type="match status" value="1"/>
</dbReference>
<keyword evidence="2" id="KW-1185">Reference proteome</keyword>
<dbReference type="GO" id="GO:0016020">
    <property type="term" value="C:membrane"/>
    <property type="evidence" value="ECO:0007669"/>
    <property type="project" value="GOC"/>
</dbReference>
<accession>A0A812JGU9</accession>
<protein>
    <recommendedName>
        <fullName evidence="3">Alpha 1,4-glycosyltransferase domain-containing protein</fullName>
    </recommendedName>
</protein>
<comment type="caution">
    <text evidence="1">The sequence shown here is derived from an EMBL/GenBank/DDBJ whole genome shotgun (WGS) entry which is preliminary data.</text>
</comment>
<dbReference type="GO" id="GO:0016758">
    <property type="term" value="F:hexosyltransferase activity"/>
    <property type="evidence" value="ECO:0007669"/>
    <property type="project" value="TreeGrafter"/>
</dbReference>
<name>A0A812JGU9_9DINO</name>
<dbReference type="SUPFAM" id="SSF53448">
    <property type="entry name" value="Nucleotide-diphospho-sugar transferases"/>
    <property type="match status" value="1"/>
</dbReference>
<dbReference type="Pfam" id="PF05704">
    <property type="entry name" value="Caps_synth"/>
    <property type="match status" value="1"/>
</dbReference>
<evidence type="ECO:0000313" key="2">
    <source>
        <dbReference type="Proteomes" id="UP000604046"/>
    </source>
</evidence>
<evidence type="ECO:0000313" key="1">
    <source>
        <dbReference type="EMBL" id="CAE7208738.1"/>
    </source>
</evidence>
<dbReference type="GO" id="GO:0006688">
    <property type="term" value="P:glycosphingolipid biosynthetic process"/>
    <property type="evidence" value="ECO:0007669"/>
    <property type="project" value="TreeGrafter"/>
</dbReference>
<reference evidence="1" key="1">
    <citation type="submission" date="2021-02" db="EMBL/GenBank/DDBJ databases">
        <authorList>
            <person name="Dougan E. K."/>
            <person name="Rhodes N."/>
            <person name="Thang M."/>
            <person name="Chan C."/>
        </authorList>
    </citation>
    <scope>NUCLEOTIDE SEQUENCE</scope>
</reference>
<dbReference type="Proteomes" id="UP000604046">
    <property type="component" value="Unassembled WGS sequence"/>
</dbReference>
<sequence>MGRQVAVEKRASIARRLEFLPIKVFAAILVVIAFIVEAVHAAQVGDCESLVQQKPRRLEDSDSRQESKEEPDVSLFEMAGGLLEGSSPEFVGLLQEIDKKMRPFWNFTLRRDRCLEMVNTLTHTKGKLSKLSKLSKLEIHTGVFLPQGRFGEGWADPLRKLRLAPMSFLASQDLSRVKLHVWSNVAPENEALKQVFEPLLKNPAYADSIEVSYFDAEKEAAKVAATLYTKPLEKTLYDVYTNQTDLTSLSDLMRVILLYNYGGAWIDSDVLLIRDMTPILEEDWAYLGQRTYINNAVMSTSKPQSPFMQAYLSYVVGIQLSRGHAWYGPRILKALALQMQMGLTEARFHVLPQCFFDGAWQHLPNATGWNQFFTEEAHPEQVWYIDPNESHNAFAFHWHGRWKLPIESGSLADKAEQLYSKMLGI</sequence>
<proteinExistence type="predicted"/>
<gene>
    <name evidence="1" type="ORF">SNAT2548_LOCUS6830</name>
</gene>
<dbReference type="PANTHER" id="PTHR12042">
    <property type="entry name" value="LACTOSYLCERAMIDE 4-ALPHA-GALACTOSYLTRANSFERASE ALPHA- 1,4-GALACTOSYLTRANSFERASE"/>
    <property type="match status" value="1"/>
</dbReference>
<dbReference type="InterPro" id="IPR008441">
    <property type="entry name" value="AfumC-like_glycosyl_Trfase"/>
</dbReference>
<dbReference type="InterPro" id="IPR029044">
    <property type="entry name" value="Nucleotide-diphossugar_trans"/>
</dbReference>
<dbReference type="Gene3D" id="3.90.550.20">
    <property type="match status" value="1"/>
</dbReference>